<accession>A0A7W9SFZ6</accession>
<keyword evidence="3" id="KW-0732">Signal</keyword>
<feature type="transmembrane region" description="Helical" evidence="2">
    <location>
        <begin position="375"/>
        <end position="393"/>
    </location>
</feature>
<feature type="signal peptide" evidence="3">
    <location>
        <begin position="1"/>
        <end position="27"/>
    </location>
</feature>
<sequence>MRKNLNKLATLALSGMMVMSMAVPAFAQDVPFQKRVHTDGKTLAPNTTFNFKVTPAAQAGTYKFEKDGKNVTEATKPGPANGVTITGATFAPEAKKFGEETGADFGIFKSNATIHVDESKFGDLGYYEYDMEEVDDKYEGIYYTKSKFKIYVLKYVDENNATQFITKVVRVKKANGQADNTKVEGVDNNYGRETPPPENPDIPPVTPPETPGTPPETPGTPPENPYDTTHEVTVRKRILGKVANHSDKFEFYVTVVPGDRNGQKGAELYNVEPEGDVNLNGIKAFTASSESAKIVVGDNGGFTITGLTKGDKVFVREGATTYVMTAGAVAGKESYIKELDVQGLTASFNAVKDDAEVDIKNTKDVTTPTGIVMNVAPYAMMLAVAGGLGVVFMNRKKEEE</sequence>
<evidence type="ECO:0008006" key="6">
    <source>
        <dbReference type="Google" id="ProtNLM"/>
    </source>
</evidence>
<dbReference type="InterPro" id="IPR038174">
    <property type="entry name" value="Strep_pil_link_sf"/>
</dbReference>
<dbReference type="InterPro" id="IPR017503">
    <property type="entry name" value="Sortase_SrtB_sig_QVPTGV"/>
</dbReference>
<dbReference type="RefSeq" id="WP_183683627.1">
    <property type="nucleotide sequence ID" value="NZ_JACHHH010000004.1"/>
</dbReference>
<dbReference type="Gene3D" id="2.60.40.3050">
    <property type="match status" value="1"/>
</dbReference>
<proteinExistence type="predicted"/>
<keyword evidence="2" id="KW-1133">Transmembrane helix</keyword>
<evidence type="ECO:0000313" key="5">
    <source>
        <dbReference type="Proteomes" id="UP000522163"/>
    </source>
</evidence>
<feature type="region of interest" description="Disordered" evidence="1">
    <location>
        <begin position="179"/>
        <end position="228"/>
    </location>
</feature>
<dbReference type="NCBIfam" id="TIGR03065">
    <property type="entry name" value="srtB_sig_QVPTGV"/>
    <property type="match status" value="1"/>
</dbReference>
<gene>
    <name evidence="4" type="ORF">HNQ46_001053</name>
</gene>
<comment type="caution">
    <text evidence="4">The sequence shown here is derived from an EMBL/GenBank/DDBJ whole genome shotgun (WGS) entry which is preliminary data.</text>
</comment>
<dbReference type="AlphaFoldDB" id="A0A7W9SFZ6"/>
<dbReference type="GeneID" id="85014605"/>
<keyword evidence="2" id="KW-0812">Transmembrane</keyword>
<feature type="chain" id="PRO_5031037525" description="Streptococcal pilin isopeptide linker domain-containing protein" evidence="3">
    <location>
        <begin position="28"/>
        <end position="400"/>
    </location>
</feature>
<feature type="compositionally biased region" description="Pro residues" evidence="1">
    <location>
        <begin position="194"/>
        <end position="224"/>
    </location>
</feature>
<dbReference type="Gene3D" id="2.60.40.1140">
    <property type="entry name" value="Collagen-binding surface protein Cna, B-type domain"/>
    <property type="match status" value="1"/>
</dbReference>
<evidence type="ECO:0000256" key="1">
    <source>
        <dbReference type="SAM" id="MobiDB-lite"/>
    </source>
</evidence>
<evidence type="ECO:0000313" key="4">
    <source>
        <dbReference type="EMBL" id="MBB6041081.1"/>
    </source>
</evidence>
<dbReference type="EMBL" id="JACHHH010000004">
    <property type="protein sequence ID" value="MBB6041081.1"/>
    <property type="molecule type" value="Genomic_DNA"/>
</dbReference>
<name>A0A7W9SFZ6_9FIRM</name>
<keyword evidence="2" id="KW-0472">Membrane</keyword>
<protein>
    <recommendedName>
        <fullName evidence="6">Streptococcal pilin isopeptide linker domain-containing protein</fullName>
    </recommendedName>
</protein>
<reference evidence="4 5" key="1">
    <citation type="submission" date="2020-08" db="EMBL/GenBank/DDBJ databases">
        <title>Genomic Encyclopedia of Type Strains, Phase IV (KMG-IV): sequencing the most valuable type-strain genomes for metagenomic binning, comparative biology and taxonomic classification.</title>
        <authorList>
            <person name="Goeker M."/>
        </authorList>
    </citation>
    <scope>NUCLEOTIDE SEQUENCE [LARGE SCALE GENOMIC DNA]</scope>
    <source>
        <strain evidence="4 5">DSM 17245</strain>
    </source>
</reference>
<evidence type="ECO:0000256" key="2">
    <source>
        <dbReference type="SAM" id="Phobius"/>
    </source>
</evidence>
<organism evidence="4 5">
    <name type="scientific">Oribacterium sinus</name>
    <dbReference type="NCBI Taxonomy" id="237576"/>
    <lineage>
        <taxon>Bacteria</taxon>
        <taxon>Bacillati</taxon>
        <taxon>Bacillota</taxon>
        <taxon>Clostridia</taxon>
        <taxon>Lachnospirales</taxon>
        <taxon>Lachnospiraceae</taxon>
        <taxon>Oribacterium</taxon>
    </lineage>
</organism>
<dbReference type="Proteomes" id="UP000522163">
    <property type="component" value="Unassembled WGS sequence"/>
</dbReference>
<evidence type="ECO:0000256" key="3">
    <source>
        <dbReference type="SAM" id="SignalP"/>
    </source>
</evidence>